<gene>
    <name evidence="1" type="ORF">GCM10010269_15920</name>
</gene>
<dbReference type="AlphaFoldDB" id="A0A918FSI3"/>
<protein>
    <submittedName>
        <fullName evidence="1">Uncharacterized protein</fullName>
    </submittedName>
</protein>
<reference evidence="1" key="1">
    <citation type="journal article" date="2014" name="Int. J. Syst. Evol. Microbiol.">
        <title>Complete genome sequence of Corynebacterium casei LMG S-19264T (=DSM 44701T), isolated from a smear-ripened cheese.</title>
        <authorList>
            <consortium name="US DOE Joint Genome Institute (JGI-PGF)"/>
            <person name="Walter F."/>
            <person name="Albersmeier A."/>
            <person name="Kalinowski J."/>
            <person name="Ruckert C."/>
        </authorList>
    </citation>
    <scope>NUCLEOTIDE SEQUENCE</scope>
    <source>
        <strain evidence="1">JCM 4386</strain>
    </source>
</reference>
<evidence type="ECO:0000313" key="2">
    <source>
        <dbReference type="Proteomes" id="UP000606194"/>
    </source>
</evidence>
<comment type="caution">
    <text evidence="1">The sequence shown here is derived from an EMBL/GenBank/DDBJ whole genome shotgun (WGS) entry which is preliminary data.</text>
</comment>
<sequence>MGSYDAPDEEVHRAAVAAVDLLRRLAAEESQGDPPLPADADVVRFLGRTPAHRYPRSVGRPEWLAEAWLRCGLPADAQVLRPHPPADGGEALESLRDDVAAGPLAADRRWANVRRLSAAYEAGTLAVKDVVETYPARWTMPIGAQFERSRARRAFELEVRRHLTASLGTDPASWRKLLITVDALCRPGGAGPDALLGWPALVRRCADTVAVAPARLLPEQQLTGRKTADQLLRAQWWWPTGEVLLRCEAEVLDALMPELPSGTGTLLAQYVLALRRGTPRAVLEHLLRSRDREALLVLGRGADLTRGTALRLLACGDPEIHLAVLDLHFYVGPEERRAALADPSVRLAPHVDRIPWNALPDCLHAAEPELVEAAFASSHRSKFGMPEQLTGCLNLLRHAGPARLAALLNTGVVSPTVTRVCRKALTAADPLTALSARVDKELTTQKLSSRLRRLGPQAGAVAADRLMQLFPDPDWDHLEAEHAREPFRYWSQMVNRPGTPSGVVARHLEAVRRDHRRHRSYVRTWITDGGTPRGLLDFSTDQDTGQLDELLAEGVVTSEDLLRRVDQGPCVLRLLGDAQCRPDALPQLGEAVEKLRALVRTHLPATDDAAWQRLYGRLAGRDPRRPERGTIEELLAAA</sequence>
<dbReference type="RefSeq" id="WP_190148515.1">
    <property type="nucleotide sequence ID" value="NZ_BMTL01000005.1"/>
</dbReference>
<organism evidence="1 2">
    <name type="scientific">Streptomyces humidus</name>
    <dbReference type="NCBI Taxonomy" id="52259"/>
    <lineage>
        <taxon>Bacteria</taxon>
        <taxon>Bacillati</taxon>
        <taxon>Actinomycetota</taxon>
        <taxon>Actinomycetes</taxon>
        <taxon>Kitasatosporales</taxon>
        <taxon>Streptomycetaceae</taxon>
        <taxon>Streptomyces</taxon>
    </lineage>
</organism>
<dbReference type="EMBL" id="BMTL01000005">
    <property type="protein sequence ID" value="GGR77477.1"/>
    <property type="molecule type" value="Genomic_DNA"/>
</dbReference>
<evidence type="ECO:0000313" key="1">
    <source>
        <dbReference type="EMBL" id="GGR77477.1"/>
    </source>
</evidence>
<proteinExistence type="predicted"/>
<dbReference type="Proteomes" id="UP000606194">
    <property type="component" value="Unassembled WGS sequence"/>
</dbReference>
<keyword evidence="2" id="KW-1185">Reference proteome</keyword>
<name>A0A918FSI3_9ACTN</name>
<accession>A0A918FSI3</accession>
<reference evidence="1" key="2">
    <citation type="submission" date="2020-09" db="EMBL/GenBank/DDBJ databases">
        <authorList>
            <person name="Sun Q."/>
            <person name="Ohkuma M."/>
        </authorList>
    </citation>
    <scope>NUCLEOTIDE SEQUENCE</scope>
    <source>
        <strain evidence="1">JCM 4386</strain>
    </source>
</reference>